<comment type="catalytic activity">
    <reaction evidence="4">
        <text>N-terminal L-lysyl-[protein] + L-leucyl-tRNA(Leu) = N-terminal L-leucyl-L-lysyl-[protein] + tRNA(Leu) + H(+)</text>
        <dbReference type="Rhea" id="RHEA:12340"/>
        <dbReference type="Rhea" id="RHEA-COMP:9613"/>
        <dbReference type="Rhea" id="RHEA-COMP:9622"/>
        <dbReference type="Rhea" id="RHEA-COMP:12670"/>
        <dbReference type="Rhea" id="RHEA-COMP:12671"/>
        <dbReference type="ChEBI" id="CHEBI:15378"/>
        <dbReference type="ChEBI" id="CHEBI:65249"/>
        <dbReference type="ChEBI" id="CHEBI:78442"/>
        <dbReference type="ChEBI" id="CHEBI:78494"/>
        <dbReference type="ChEBI" id="CHEBI:133043"/>
        <dbReference type="EC" id="2.3.2.6"/>
    </reaction>
</comment>
<dbReference type="GO" id="GO:0030163">
    <property type="term" value="P:protein catabolic process"/>
    <property type="evidence" value="ECO:0007669"/>
    <property type="project" value="UniProtKB-UniRule"/>
</dbReference>
<evidence type="ECO:0000313" key="5">
    <source>
        <dbReference type="EMBL" id="SMX37012.1"/>
    </source>
</evidence>
<dbReference type="PANTHER" id="PTHR30098:SF2">
    <property type="entry name" value="LEUCYL_PHENYLALANYL-TRNA--PROTEIN TRANSFERASE"/>
    <property type="match status" value="1"/>
</dbReference>
<comment type="catalytic activity">
    <reaction evidence="4">
        <text>L-phenylalanyl-tRNA(Phe) + an N-terminal L-alpha-aminoacyl-[protein] = an N-terminal L-phenylalanyl-L-alpha-aminoacyl-[protein] + tRNA(Phe)</text>
        <dbReference type="Rhea" id="RHEA:43632"/>
        <dbReference type="Rhea" id="RHEA-COMP:9668"/>
        <dbReference type="Rhea" id="RHEA-COMP:9699"/>
        <dbReference type="Rhea" id="RHEA-COMP:10636"/>
        <dbReference type="Rhea" id="RHEA-COMP:10637"/>
        <dbReference type="ChEBI" id="CHEBI:78442"/>
        <dbReference type="ChEBI" id="CHEBI:78531"/>
        <dbReference type="ChEBI" id="CHEBI:78597"/>
        <dbReference type="ChEBI" id="CHEBI:83561"/>
        <dbReference type="EC" id="2.3.2.6"/>
    </reaction>
</comment>
<proteinExistence type="inferred from homology"/>
<reference evidence="5 6" key="1">
    <citation type="submission" date="2017-05" db="EMBL/GenBank/DDBJ databases">
        <authorList>
            <person name="Song R."/>
            <person name="Chenine A.L."/>
            <person name="Ruprecht R.M."/>
        </authorList>
    </citation>
    <scope>NUCLEOTIDE SEQUENCE [LARGE SCALE GENOMIC DNA]</scope>
    <source>
        <strain evidence="5 6">CECT 8663</strain>
    </source>
</reference>
<dbReference type="InterPro" id="IPR004616">
    <property type="entry name" value="Leu/Phe-tRNA_Trfase"/>
</dbReference>
<dbReference type="InterPro" id="IPR016181">
    <property type="entry name" value="Acyl_CoA_acyltransferase"/>
</dbReference>
<dbReference type="HAMAP" id="MF_00688">
    <property type="entry name" value="Leu_Phe_trans"/>
    <property type="match status" value="1"/>
</dbReference>
<comment type="function">
    <text evidence="4">Functions in the N-end rule pathway of protein degradation where it conjugates Leu, Phe and, less efficiently, Met from aminoacyl-tRNAs to the N-termini of proteins containing an N-terminal arginine or lysine.</text>
</comment>
<accession>A0A238K4I5</accession>
<dbReference type="SUPFAM" id="SSF55729">
    <property type="entry name" value="Acyl-CoA N-acyltransferases (Nat)"/>
    <property type="match status" value="1"/>
</dbReference>
<name>A0A238K4I5_9RHOB</name>
<keyword evidence="1 4" id="KW-0963">Cytoplasm</keyword>
<evidence type="ECO:0000256" key="1">
    <source>
        <dbReference type="ARBA" id="ARBA00022490"/>
    </source>
</evidence>
<dbReference type="OrthoDB" id="9790282at2"/>
<dbReference type="EC" id="2.3.2.6" evidence="4"/>
<dbReference type="InterPro" id="IPR042203">
    <property type="entry name" value="Leu/Phe-tRNA_Trfase_C"/>
</dbReference>
<dbReference type="FunFam" id="3.40.630.70:FF:000001">
    <property type="entry name" value="Leucyl/phenylalanyl-tRNA--protein transferase"/>
    <property type="match status" value="1"/>
</dbReference>
<dbReference type="AlphaFoldDB" id="A0A238K4I5"/>
<sequence>MSAISSHDVTADLLLQAYCSGIFPMAEHKDDPELFWVDPRKRGILPLDGFHISRSLAKRLRQQNYRITLNSAFEDVLAGCADRTETWISQKIHTLYCELHAMGAAHSIEVWMDDTLVGGVYGVTVGRAFCGESMFSTRTDASKIALAWLVNLLNRCGFVLFDTQFLTPHLASLGGVEITRNSYHQRLAQALQGRSDILSVPLASSGQDVVQRITQTS</sequence>
<dbReference type="NCBIfam" id="TIGR00667">
    <property type="entry name" value="aat"/>
    <property type="match status" value="1"/>
</dbReference>
<comment type="subcellular location">
    <subcellularLocation>
        <location evidence="4">Cytoplasm</location>
    </subcellularLocation>
</comment>
<dbReference type="Gene3D" id="3.40.630.70">
    <property type="entry name" value="Leucyl/phenylalanyl-tRNA-protein transferase, C-terminal domain"/>
    <property type="match status" value="1"/>
</dbReference>
<comment type="catalytic activity">
    <reaction evidence="4">
        <text>N-terminal L-arginyl-[protein] + L-leucyl-tRNA(Leu) = N-terminal L-leucyl-L-arginyl-[protein] + tRNA(Leu) + H(+)</text>
        <dbReference type="Rhea" id="RHEA:50416"/>
        <dbReference type="Rhea" id="RHEA-COMP:9613"/>
        <dbReference type="Rhea" id="RHEA-COMP:9622"/>
        <dbReference type="Rhea" id="RHEA-COMP:12672"/>
        <dbReference type="Rhea" id="RHEA-COMP:12673"/>
        <dbReference type="ChEBI" id="CHEBI:15378"/>
        <dbReference type="ChEBI" id="CHEBI:64719"/>
        <dbReference type="ChEBI" id="CHEBI:78442"/>
        <dbReference type="ChEBI" id="CHEBI:78494"/>
        <dbReference type="ChEBI" id="CHEBI:133044"/>
        <dbReference type="EC" id="2.3.2.6"/>
    </reaction>
</comment>
<dbReference type="PANTHER" id="PTHR30098">
    <property type="entry name" value="LEUCYL/PHENYLALANYL-TRNA--PROTEIN TRANSFERASE"/>
    <property type="match status" value="1"/>
</dbReference>
<dbReference type="GO" id="GO:0005737">
    <property type="term" value="C:cytoplasm"/>
    <property type="evidence" value="ECO:0007669"/>
    <property type="project" value="UniProtKB-SubCell"/>
</dbReference>
<organism evidence="5 6">
    <name type="scientific">Pelagimonas varians</name>
    <dbReference type="NCBI Taxonomy" id="696760"/>
    <lineage>
        <taxon>Bacteria</taxon>
        <taxon>Pseudomonadati</taxon>
        <taxon>Pseudomonadota</taxon>
        <taxon>Alphaproteobacteria</taxon>
        <taxon>Rhodobacterales</taxon>
        <taxon>Roseobacteraceae</taxon>
        <taxon>Pelagimonas</taxon>
    </lineage>
</organism>
<evidence type="ECO:0000256" key="4">
    <source>
        <dbReference type="HAMAP-Rule" id="MF_00688"/>
    </source>
</evidence>
<keyword evidence="6" id="KW-1185">Reference proteome</keyword>
<protein>
    <recommendedName>
        <fullName evidence="4">Leucyl/phenylalanyl-tRNA--protein transferase</fullName>
        <ecNumber evidence="4">2.3.2.6</ecNumber>
    </recommendedName>
    <alternativeName>
        <fullName evidence="4">L/F-transferase</fullName>
    </alternativeName>
    <alternativeName>
        <fullName evidence="4">Leucyltransferase</fullName>
    </alternativeName>
    <alternativeName>
        <fullName evidence="4">Phenyalanyltransferase</fullName>
    </alternativeName>
</protein>
<evidence type="ECO:0000313" key="6">
    <source>
        <dbReference type="Proteomes" id="UP000220836"/>
    </source>
</evidence>
<dbReference type="Pfam" id="PF03588">
    <property type="entry name" value="Leu_Phe_trans"/>
    <property type="match status" value="1"/>
</dbReference>
<keyword evidence="2 4" id="KW-0808">Transferase</keyword>
<dbReference type="GO" id="GO:0008914">
    <property type="term" value="F:leucyl-tRNA--protein transferase activity"/>
    <property type="evidence" value="ECO:0007669"/>
    <property type="project" value="UniProtKB-UniRule"/>
</dbReference>
<evidence type="ECO:0000256" key="2">
    <source>
        <dbReference type="ARBA" id="ARBA00022679"/>
    </source>
</evidence>
<dbReference type="RefSeq" id="WP_097803427.1">
    <property type="nucleotide sequence ID" value="NZ_FXYH01000003.1"/>
</dbReference>
<gene>
    <name evidence="4 5" type="primary">aat</name>
    <name evidence="5" type="ORF">PEV8663_00875</name>
</gene>
<dbReference type="Proteomes" id="UP000220836">
    <property type="component" value="Unassembled WGS sequence"/>
</dbReference>
<evidence type="ECO:0000256" key="3">
    <source>
        <dbReference type="ARBA" id="ARBA00023315"/>
    </source>
</evidence>
<comment type="similarity">
    <text evidence="4">Belongs to the L/F-transferase family.</text>
</comment>
<dbReference type="EMBL" id="FXYH01000003">
    <property type="protein sequence ID" value="SMX37012.1"/>
    <property type="molecule type" value="Genomic_DNA"/>
</dbReference>
<keyword evidence="3 4" id="KW-0012">Acyltransferase</keyword>